<gene>
    <name evidence="2" type="ORF">OSIN01602_LOCUS2684</name>
</gene>
<sequence>MAPTDDKEDKKHQREEDAAEPVAKMAKTDESKTIDLRKAENPDWKEWKFDDGTVEKIVDITEEPRHNLDFTNQYGRAFTIKFPAKDTTLAHSHFVDTIIILLMKGGIRFINHVMGDDPKEGCMCFKQLGFAPFTFHPCVHKITNLSEEEMFCINVEVLKSTPIKKEKALDAPHHSVEMTKDNCRVYKLKLEKGESVTVSYDFFYTRVVLEAGKIEMSYKTSSGGSIKWEETTTMGDIGWNEPCADLSIKNTGDSVYEAYICEWR</sequence>
<reference evidence="2" key="1">
    <citation type="submission" date="2021-01" db="EMBL/GenBank/DDBJ databases">
        <authorList>
            <person name="Corre E."/>
            <person name="Pelletier E."/>
            <person name="Niang G."/>
            <person name="Scheremetjew M."/>
            <person name="Finn R."/>
            <person name="Kale V."/>
            <person name="Holt S."/>
            <person name="Cochrane G."/>
            <person name="Meng A."/>
            <person name="Brown T."/>
            <person name="Cohen L."/>
        </authorList>
    </citation>
    <scope>NUCLEOTIDE SEQUENCE</scope>
    <source>
        <strain evidence="2">Grunow 1884</strain>
    </source>
</reference>
<dbReference type="InterPro" id="IPR014710">
    <property type="entry name" value="RmlC-like_jellyroll"/>
</dbReference>
<feature type="region of interest" description="Disordered" evidence="1">
    <location>
        <begin position="1"/>
        <end position="34"/>
    </location>
</feature>
<protein>
    <submittedName>
        <fullName evidence="2">Uncharacterized protein</fullName>
    </submittedName>
</protein>
<proteinExistence type="predicted"/>
<accession>A0A7S1Z014</accession>
<dbReference type="EMBL" id="HBGO01004771">
    <property type="protein sequence ID" value="CAD9324079.1"/>
    <property type="molecule type" value="Transcribed_RNA"/>
</dbReference>
<evidence type="ECO:0000256" key="1">
    <source>
        <dbReference type="SAM" id="MobiDB-lite"/>
    </source>
</evidence>
<dbReference type="Gene3D" id="2.60.120.10">
    <property type="entry name" value="Jelly Rolls"/>
    <property type="match status" value="1"/>
</dbReference>
<evidence type="ECO:0000313" key="2">
    <source>
        <dbReference type="EMBL" id="CAD9324079.1"/>
    </source>
</evidence>
<name>A0A7S1Z014_TRICV</name>
<feature type="compositionally biased region" description="Basic and acidic residues" evidence="1">
    <location>
        <begin position="1"/>
        <end position="16"/>
    </location>
</feature>
<organism evidence="2">
    <name type="scientific">Trieres chinensis</name>
    <name type="common">Marine centric diatom</name>
    <name type="synonym">Odontella sinensis</name>
    <dbReference type="NCBI Taxonomy" id="1514140"/>
    <lineage>
        <taxon>Eukaryota</taxon>
        <taxon>Sar</taxon>
        <taxon>Stramenopiles</taxon>
        <taxon>Ochrophyta</taxon>
        <taxon>Bacillariophyta</taxon>
        <taxon>Mediophyceae</taxon>
        <taxon>Biddulphiophycidae</taxon>
        <taxon>Eupodiscales</taxon>
        <taxon>Parodontellaceae</taxon>
        <taxon>Trieres</taxon>
    </lineage>
</organism>
<dbReference type="AlphaFoldDB" id="A0A7S1Z014"/>